<dbReference type="OrthoDB" id="2937326at2759"/>
<dbReference type="RefSeq" id="XP_007840955.1">
    <property type="nucleotide sequence ID" value="XM_007842764.1"/>
</dbReference>
<evidence type="ECO:0000256" key="1">
    <source>
        <dbReference type="SAM" id="Phobius"/>
    </source>
</evidence>
<feature type="domain" description="DUF7704" evidence="2">
    <location>
        <begin position="2"/>
        <end position="153"/>
    </location>
</feature>
<proteinExistence type="predicted"/>
<organism evidence="3 4">
    <name type="scientific">Pestalotiopsis fici (strain W106-1 / CGMCC3.15140)</name>
    <dbReference type="NCBI Taxonomy" id="1229662"/>
    <lineage>
        <taxon>Eukaryota</taxon>
        <taxon>Fungi</taxon>
        <taxon>Dikarya</taxon>
        <taxon>Ascomycota</taxon>
        <taxon>Pezizomycotina</taxon>
        <taxon>Sordariomycetes</taxon>
        <taxon>Xylariomycetidae</taxon>
        <taxon>Amphisphaeriales</taxon>
        <taxon>Sporocadaceae</taxon>
        <taxon>Pestalotiopsis</taxon>
    </lineage>
</organism>
<dbReference type="Proteomes" id="UP000030651">
    <property type="component" value="Unassembled WGS sequence"/>
</dbReference>
<keyword evidence="1" id="KW-0472">Membrane</keyword>
<keyword evidence="1" id="KW-0812">Transmembrane</keyword>
<feature type="transmembrane region" description="Helical" evidence="1">
    <location>
        <begin position="94"/>
        <end position="113"/>
    </location>
</feature>
<name>W3WME7_PESFW</name>
<dbReference type="PANTHER" id="PTHR37019">
    <property type="entry name" value="CHROMOSOME 1, WHOLE GENOME SHOTGUN SEQUENCE"/>
    <property type="match status" value="1"/>
</dbReference>
<dbReference type="InParanoid" id="W3WME7"/>
<evidence type="ECO:0000259" key="2">
    <source>
        <dbReference type="Pfam" id="PF24803"/>
    </source>
</evidence>
<reference evidence="4" key="1">
    <citation type="journal article" date="2015" name="BMC Genomics">
        <title>Genomic and transcriptomic analysis of the endophytic fungus Pestalotiopsis fici reveals its lifestyle and high potential for synthesis of natural products.</title>
        <authorList>
            <person name="Wang X."/>
            <person name="Zhang X."/>
            <person name="Liu L."/>
            <person name="Xiang M."/>
            <person name="Wang W."/>
            <person name="Sun X."/>
            <person name="Che Y."/>
            <person name="Guo L."/>
            <person name="Liu G."/>
            <person name="Guo L."/>
            <person name="Wang C."/>
            <person name="Yin W.B."/>
            <person name="Stadler M."/>
            <person name="Zhang X."/>
            <person name="Liu X."/>
        </authorList>
    </citation>
    <scope>NUCLEOTIDE SEQUENCE [LARGE SCALE GENOMIC DNA]</scope>
    <source>
        <strain evidence="4">W106-1 / CGMCC3.15140</strain>
    </source>
</reference>
<accession>W3WME7</accession>
<feature type="transmembrane region" description="Helical" evidence="1">
    <location>
        <begin position="7"/>
        <end position="25"/>
    </location>
</feature>
<feature type="transmembrane region" description="Helical" evidence="1">
    <location>
        <begin position="133"/>
        <end position="157"/>
    </location>
</feature>
<dbReference type="OMA" id="WNDMVWG"/>
<feature type="transmembrane region" description="Helical" evidence="1">
    <location>
        <begin position="64"/>
        <end position="82"/>
    </location>
</feature>
<dbReference type="GeneID" id="19279196"/>
<keyword evidence="4" id="KW-1185">Reference proteome</keyword>
<protein>
    <recommendedName>
        <fullName evidence="2">DUF7704 domain-containing protein</fullName>
    </recommendedName>
</protein>
<evidence type="ECO:0000313" key="3">
    <source>
        <dbReference type="EMBL" id="ETS74317.1"/>
    </source>
</evidence>
<dbReference type="eggNOG" id="ENOG502R910">
    <property type="taxonomic scope" value="Eukaryota"/>
</dbReference>
<dbReference type="PANTHER" id="PTHR37019:SF2">
    <property type="entry name" value="EXPERA DOMAIN-CONTAINING PROTEIN"/>
    <property type="match status" value="1"/>
</dbReference>
<dbReference type="Pfam" id="PF24803">
    <property type="entry name" value="DUF7704"/>
    <property type="match status" value="1"/>
</dbReference>
<dbReference type="KEGG" id="pfy:PFICI_14183"/>
<dbReference type="InterPro" id="IPR056121">
    <property type="entry name" value="DUF7704"/>
</dbReference>
<evidence type="ECO:0000313" key="4">
    <source>
        <dbReference type="Proteomes" id="UP000030651"/>
    </source>
</evidence>
<dbReference type="HOGENOM" id="CLU_112091_3_1_1"/>
<keyword evidence="1" id="KW-1133">Transmembrane helix</keyword>
<dbReference type="AlphaFoldDB" id="W3WME7"/>
<dbReference type="STRING" id="1229662.W3WME7"/>
<dbReference type="EMBL" id="KI912120">
    <property type="protein sequence ID" value="ETS74317.1"/>
    <property type="molecule type" value="Genomic_DNA"/>
</dbReference>
<sequence length="168" mass="17945">MTCLPTWPFLLFGVIEPLLLVWAYIVGMRDPLAFYADQVPGSPVGAVAASGGSDLLLQPQSLSLVLQLQNVYLLLAAMAILACVTGRDPATARLYLVAVALADLGHIYASYAAMGPDAFWDYRGWNQMVWGNVGVSAFLHINRLLTVLGVFGPVAAVSPEGVKRAKKA</sequence>
<gene>
    <name evidence="3" type="ORF">PFICI_14183</name>
</gene>